<organism evidence="4 5">
    <name type="scientific">Saccharopolyspora cebuensis</name>
    <dbReference type="NCBI Taxonomy" id="418759"/>
    <lineage>
        <taxon>Bacteria</taxon>
        <taxon>Bacillati</taxon>
        <taxon>Actinomycetota</taxon>
        <taxon>Actinomycetes</taxon>
        <taxon>Pseudonocardiales</taxon>
        <taxon>Pseudonocardiaceae</taxon>
        <taxon>Saccharopolyspora</taxon>
    </lineage>
</organism>
<protein>
    <submittedName>
        <fullName evidence="4">Amino acid deaminase</fullName>
    </submittedName>
</protein>
<evidence type="ECO:0000313" key="4">
    <source>
        <dbReference type="EMBL" id="MEY8043566.1"/>
    </source>
</evidence>
<feature type="domain" description="D-serine dehydratase-like" evidence="3">
    <location>
        <begin position="328"/>
        <end position="427"/>
    </location>
</feature>
<comment type="similarity">
    <text evidence="1">Belongs to the DSD1 family.</text>
</comment>
<dbReference type="InterPro" id="IPR001608">
    <property type="entry name" value="Ala_racemase_N"/>
</dbReference>
<accession>A0ABV4CR48</accession>
<dbReference type="InterPro" id="IPR026956">
    <property type="entry name" value="D-ser_dehydrat-like_dom"/>
</dbReference>
<dbReference type="Proteomes" id="UP001564626">
    <property type="component" value="Unassembled WGS sequence"/>
</dbReference>
<gene>
    <name evidence="4" type="ORF">AB8O55_29520</name>
</gene>
<dbReference type="InterPro" id="IPR051466">
    <property type="entry name" value="D-amino_acid_metab_enzyme"/>
</dbReference>
<dbReference type="InterPro" id="IPR042208">
    <property type="entry name" value="D-ser_dehydrat-like_sf"/>
</dbReference>
<evidence type="ECO:0000256" key="1">
    <source>
        <dbReference type="ARBA" id="ARBA00005323"/>
    </source>
</evidence>
<evidence type="ECO:0000256" key="2">
    <source>
        <dbReference type="ARBA" id="ARBA00023239"/>
    </source>
</evidence>
<name>A0ABV4CR48_9PSEU</name>
<comment type="caution">
    <text evidence="4">The sequence shown here is derived from an EMBL/GenBank/DDBJ whole genome shotgun (WGS) entry which is preliminary data.</text>
</comment>
<dbReference type="Pfam" id="PF14031">
    <property type="entry name" value="D-ser_dehydrat"/>
    <property type="match status" value="1"/>
</dbReference>
<dbReference type="SMART" id="SM01119">
    <property type="entry name" value="D-ser_dehydrat"/>
    <property type="match status" value="1"/>
</dbReference>
<dbReference type="PANTHER" id="PTHR28004">
    <property type="entry name" value="ZGC:162816-RELATED"/>
    <property type="match status" value="1"/>
</dbReference>
<evidence type="ECO:0000259" key="3">
    <source>
        <dbReference type="SMART" id="SM01119"/>
    </source>
</evidence>
<dbReference type="RefSeq" id="WP_345363410.1">
    <property type="nucleotide sequence ID" value="NZ_BAABII010000010.1"/>
</dbReference>
<dbReference type="SUPFAM" id="SSF51419">
    <property type="entry name" value="PLP-binding barrel"/>
    <property type="match status" value="1"/>
</dbReference>
<reference evidence="4 5" key="1">
    <citation type="submission" date="2024-08" db="EMBL/GenBank/DDBJ databases">
        <title>Genome mining of Saccharopolyspora cebuensis PGLac3 from Nigerian medicinal plant.</title>
        <authorList>
            <person name="Ezeobiora C.E."/>
            <person name="Igbokwe N.H."/>
            <person name="Amin D.H."/>
            <person name="Mendie U.E."/>
        </authorList>
    </citation>
    <scope>NUCLEOTIDE SEQUENCE [LARGE SCALE GENOMIC DNA]</scope>
    <source>
        <strain evidence="4 5">PGLac3</strain>
    </source>
</reference>
<dbReference type="EMBL" id="JBGEHV010000106">
    <property type="protein sequence ID" value="MEY8043566.1"/>
    <property type="molecule type" value="Genomic_DNA"/>
</dbReference>
<dbReference type="Gene3D" id="3.20.20.10">
    <property type="entry name" value="Alanine racemase"/>
    <property type="match status" value="1"/>
</dbReference>
<keyword evidence="2" id="KW-0456">Lyase</keyword>
<dbReference type="PANTHER" id="PTHR28004:SF8">
    <property type="entry name" value="D-SERINE DEAMINASE"/>
    <property type="match status" value="1"/>
</dbReference>
<dbReference type="CDD" id="cd06818">
    <property type="entry name" value="PLPDE_III_cryptic_DSD"/>
    <property type="match status" value="1"/>
</dbReference>
<dbReference type="Pfam" id="PF01168">
    <property type="entry name" value="Ala_racemase_N"/>
    <property type="match status" value="1"/>
</dbReference>
<dbReference type="Gene3D" id="2.40.37.20">
    <property type="entry name" value="D-serine dehydratase-like domain"/>
    <property type="match status" value="1"/>
</dbReference>
<proteinExistence type="inferred from homology"/>
<sequence>MQWEASVSVTGIDGAAVRALRDERIDWRFKGMPSEAFGSTVGEFLARRPRLSGAGFVGPLLVLDDDALEHNLRTMARWCAEHGLRLAPHGKTTMAPRLFERQLEHGAWGITAANVSQLRVYRAFRVRRVLLANELVDPHGLRWLAGELAADPDFSVACWVDSVRGVELMTEALGSPQRPLDVLVEVGDADGRTGVRTVAEAVEVADAVAASPALRLVGVAGYEAAAAHDLSERDLSLVDDHMARVREVVGELADRGRFAHLDEVLVTAGGSAYFDQVAEGLAGPWPVPVVPVLRSGGYVTHDDGLYRTMSPFGREHRLAGDESPFRPAMRIWSQVVSRPEPGLALLTMGRRDASFDQHLPEPQVVRAGDGAVRDLAPGACRVTSLADQHAFLAVEPGTEVEVGDWLGFGLSHPCTVFDKWPLIPVVDGDEVVDLVRTFF</sequence>
<dbReference type="InterPro" id="IPR029066">
    <property type="entry name" value="PLP-binding_barrel"/>
</dbReference>
<keyword evidence="5" id="KW-1185">Reference proteome</keyword>
<evidence type="ECO:0000313" key="5">
    <source>
        <dbReference type="Proteomes" id="UP001564626"/>
    </source>
</evidence>